<evidence type="ECO:0000313" key="1">
    <source>
        <dbReference type="EMBL" id="SFB80347.1"/>
    </source>
</evidence>
<accession>A0A1I1DZV6</accession>
<keyword evidence="2" id="KW-1185">Reference proteome</keyword>
<dbReference type="EMBL" id="FOLH01000001">
    <property type="protein sequence ID" value="SFB80347.1"/>
    <property type="molecule type" value="Genomic_DNA"/>
</dbReference>
<dbReference type="STRING" id="1122252.SAMN05660443_0226"/>
<name>A0A1I1DZV6_9GAMM</name>
<sequence>MSHEKTATQPILDRHAVLALVTAEYMATGEPVTPTQAYEMCNATQWARPGLKAVLTDLVRDGLLLMEGLGWMPCEGAKQAYQRVFEDEKKRLGSDRALKDASTL</sequence>
<dbReference type="AlphaFoldDB" id="A0A1I1DZV6"/>
<protein>
    <submittedName>
        <fullName evidence="1">Uncharacterized protein</fullName>
    </submittedName>
</protein>
<proteinExistence type="predicted"/>
<evidence type="ECO:0000313" key="2">
    <source>
        <dbReference type="Proteomes" id="UP000199058"/>
    </source>
</evidence>
<dbReference type="RefSeq" id="WP_091957927.1">
    <property type="nucleotide sequence ID" value="NZ_FOLH01000001.1"/>
</dbReference>
<dbReference type="Proteomes" id="UP000199058">
    <property type="component" value="Unassembled WGS sequence"/>
</dbReference>
<gene>
    <name evidence="1" type="ORF">SAMN05660443_0226</name>
</gene>
<reference evidence="1 2" key="1">
    <citation type="submission" date="2016-10" db="EMBL/GenBank/DDBJ databases">
        <authorList>
            <person name="de Groot N.N."/>
        </authorList>
    </citation>
    <scope>NUCLEOTIDE SEQUENCE [LARGE SCALE GENOMIC DNA]</scope>
    <source>
        <strain evidence="1 2">DSM 18438</strain>
    </source>
</reference>
<organism evidence="1 2">
    <name type="scientific">Marinospirillum celere</name>
    <dbReference type="NCBI Taxonomy" id="1122252"/>
    <lineage>
        <taxon>Bacteria</taxon>
        <taxon>Pseudomonadati</taxon>
        <taxon>Pseudomonadota</taxon>
        <taxon>Gammaproteobacteria</taxon>
        <taxon>Oceanospirillales</taxon>
        <taxon>Oceanospirillaceae</taxon>
        <taxon>Marinospirillum</taxon>
    </lineage>
</organism>